<keyword evidence="2" id="KW-1185">Reference proteome</keyword>
<dbReference type="OrthoDB" id="9762266at2"/>
<dbReference type="PATRIC" id="fig|1111454.3.peg.2018"/>
<evidence type="ECO:0000313" key="1">
    <source>
        <dbReference type="EMBL" id="ERT57199.1"/>
    </source>
</evidence>
<keyword evidence="1" id="KW-0540">Nuclease</keyword>
<keyword evidence="1" id="KW-0255">Endonuclease</keyword>
<dbReference type="Proteomes" id="UP000017090">
    <property type="component" value="Unassembled WGS sequence"/>
</dbReference>
<dbReference type="eggNOG" id="ENOG502Z7P8">
    <property type="taxonomic scope" value="Bacteria"/>
</dbReference>
<organism evidence="1 2">
    <name type="scientific">Megasphaera vaginalis</name>
    <name type="common">ex Srinivasan et al. 2021</name>
    <dbReference type="NCBI Taxonomy" id="1111454"/>
    <lineage>
        <taxon>Bacteria</taxon>
        <taxon>Bacillati</taxon>
        <taxon>Bacillota</taxon>
        <taxon>Negativicutes</taxon>
        <taxon>Veillonellales</taxon>
        <taxon>Veillonellaceae</taxon>
        <taxon>Megasphaera</taxon>
    </lineage>
</organism>
<evidence type="ECO:0000313" key="2">
    <source>
        <dbReference type="Proteomes" id="UP000017090"/>
    </source>
</evidence>
<proteinExistence type="predicted"/>
<dbReference type="Pfam" id="PF09563">
    <property type="entry name" value="RE_LlaJI"/>
    <property type="match status" value="1"/>
</dbReference>
<gene>
    <name evidence="1" type="ORF">HMPREF1250_1727</name>
</gene>
<dbReference type="AlphaFoldDB" id="U7UEA6"/>
<accession>U7UEA6</accession>
<name>U7UEA6_9FIRM</name>
<dbReference type="InterPro" id="IPR018579">
    <property type="entry name" value="Restrct_endonuc_II_LlaJI"/>
</dbReference>
<sequence>MDLQKNIRERCHVNKNDEGDSFVGVKADTDDAVIYFPIGYQLPPNDDDLRADINNLFYVLAAFMKEDKLIEESKFAAPRTVDFPMHAYLKVIRDFLRTGRYYIETDPRFKTDTKGNASWPRTVREQRALVQKNGSLIFTNMTVRSVTPNADKKITQIHRYCVYEAFDKMGWLYVPYMPEKPGPHPDNREAIYILEKKLASTHNDVEQGLFSAMVSMLKYMDEKSSEKQYFFGTDFFERIWEKMIDKAFGIEDKDRYFPRTRWLLDYGPNRSKTPLQPDTIMIYNGNVYVLDAKLYRYGYSGNPDHLPNGPDINKQITYGEYIERAKGVPSENLYNAFIMPFNREDNTFFELGADGNPIPRITDNIGNIGEAVGDWKPDPKNYERVQGLVIDTRFLMYNYIGMPDQQKRQLAEAIEKVETRAPVPRPAK</sequence>
<comment type="caution">
    <text evidence="1">The sequence shown here is derived from an EMBL/GenBank/DDBJ whole genome shotgun (WGS) entry which is preliminary data.</text>
</comment>
<dbReference type="GO" id="GO:0004519">
    <property type="term" value="F:endonuclease activity"/>
    <property type="evidence" value="ECO:0007669"/>
    <property type="project" value="UniProtKB-KW"/>
</dbReference>
<dbReference type="EMBL" id="AWXA01000053">
    <property type="protein sequence ID" value="ERT57199.1"/>
    <property type="molecule type" value="Genomic_DNA"/>
</dbReference>
<dbReference type="RefSeq" id="WP_023054505.1">
    <property type="nucleotide sequence ID" value="NZ_AWXA01000053.1"/>
</dbReference>
<keyword evidence="1" id="KW-0378">Hydrolase</keyword>
<protein>
    <submittedName>
        <fullName evidence="1">LlaJI restriction endonuclease</fullName>
    </submittedName>
</protein>
<reference evidence="1 2" key="1">
    <citation type="submission" date="2013-09" db="EMBL/GenBank/DDBJ databases">
        <authorList>
            <person name="Durkin A.S."/>
            <person name="Haft D.R."/>
            <person name="McCorrison J."/>
            <person name="Torralba M."/>
            <person name="Gillis M."/>
            <person name="Haft D.H."/>
            <person name="Methe B."/>
            <person name="Sutton G."/>
            <person name="Nelson K.E."/>
        </authorList>
    </citation>
    <scope>NUCLEOTIDE SEQUENCE [LARGE SCALE GENOMIC DNA]</scope>
    <source>
        <strain evidence="1 2">BV3C16-1</strain>
    </source>
</reference>
<dbReference type="STRING" id="1111454.HMPREF1250_1727"/>